<sequence>MIPFGCPVTILNTLDPLGKFDGKADEGFLVRYSVTSKAFRVFNRSIPKWLFDIDTLTQSINYQPVVTGNQPNPSANADAAFDVKEPENEVYVSLSSSDKPKKNDEKAKREAKGKSLVDLSTGVRVLSNESKEFSVNSTNRVNVASAIVTVVGQNPTNSTNSFNTVGPSDNVVSLNFEICGKSSFVDPSPYLDDPDMRALEDIVYLDAEEDVGV</sequence>
<feature type="region of interest" description="Disordered" evidence="1">
    <location>
        <begin position="92"/>
        <end position="113"/>
    </location>
</feature>
<dbReference type="AlphaFoldDB" id="A0A699QEY3"/>
<protein>
    <submittedName>
        <fullName evidence="2">Retrovirus-related Pol polyprotein from transposon TNT 1-94</fullName>
    </submittedName>
</protein>
<dbReference type="EMBL" id="BKCJ011019387">
    <property type="protein sequence ID" value="GFC68276.1"/>
    <property type="molecule type" value="Genomic_DNA"/>
</dbReference>
<gene>
    <name evidence="2" type="ORF">Tci_840246</name>
</gene>
<reference evidence="2" key="1">
    <citation type="journal article" date="2019" name="Sci. Rep.">
        <title>Draft genome of Tanacetum cinerariifolium, the natural source of mosquito coil.</title>
        <authorList>
            <person name="Yamashiro T."/>
            <person name="Shiraishi A."/>
            <person name="Satake H."/>
            <person name="Nakayama K."/>
        </authorList>
    </citation>
    <scope>NUCLEOTIDE SEQUENCE</scope>
</reference>
<evidence type="ECO:0000256" key="1">
    <source>
        <dbReference type="SAM" id="MobiDB-lite"/>
    </source>
</evidence>
<proteinExistence type="predicted"/>
<comment type="caution">
    <text evidence="2">The sequence shown here is derived from an EMBL/GenBank/DDBJ whole genome shotgun (WGS) entry which is preliminary data.</text>
</comment>
<name>A0A699QEY3_TANCI</name>
<accession>A0A699QEY3</accession>
<evidence type="ECO:0000313" key="2">
    <source>
        <dbReference type="EMBL" id="GFC68276.1"/>
    </source>
</evidence>
<feature type="non-terminal residue" evidence="2">
    <location>
        <position position="213"/>
    </location>
</feature>
<organism evidence="2">
    <name type="scientific">Tanacetum cinerariifolium</name>
    <name type="common">Dalmatian daisy</name>
    <name type="synonym">Chrysanthemum cinerariifolium</name>
    <dbReference type="NCBI Taxonomy" id="118510"/>
    <lineage>
        <taxon>Eukaryota</taxon>
        <taxon>Viridiplantae</taxon>
        <taxon>Streptophyta</taxon>
        <taxon>Embryophyta</taxon>
        <taxon>Tracheophyta</taxon>
        <taxon>Spermatophyta</taxon>
        <taxon>Magnoliopsida</taxon>
        <taxon>eudicotyledons</taxon>
        <taxon>Gunneridae</taxon>
        <taxon>Pentapetalae</taxon>
        <taxon>asterids</taxon>
        <taxon>campanulids</taxon>
        <taxon>Asterales</taxon>
        <taxon>Asteraceae</taxon>
        <taxon>Asteroideae</taxon>
        <taxon>Anthemideae</taxon>
        <taxon>Anthemidinae</taxon>
        <taxon>Tanacetum</taxon>
    </lineage>
</organism>
<feature type="compositionally biased region" description="Basic and acidic residues" evidence="1">
    <location>
        <begin position="98"/>
        <end position="113"/>
    </location>
</feature>